<reference evidence="1 2" key="1">
    <citation type="submission" date="2023-09" db="EMBL/GenBank/DDBJ databases">
        <title>Aquirufa genomes.</title>
        <authorList>
            <person name="Pitt A."/>
        </authorList>
    </citation>
    <scope>NUCLEOTIDE SEQUENCE [LARGE SCALE GENOMIC DNA]</scope>
    <source>
        <strain evidence="1 2">LEOWEIH-7C</strain>
    </source>
</reference>
<evidence type="ECO:0000313" key="1">
    <source>
        <dbReference type="EMBL" id="MDU0809636.1"/>
    </source>
</evidence>
<gene>
    <name evidence="1" type="ORF">PQG45_11410</name>
</gene>
<keyword evidence="2" id="KW-1185">Reference proteome</keyword>
<proteinExistence type="predicted"/>
<sequence length="262" mass="30946">MEVHHPHHPPKSLKDYTSEFIVIFVALTLGFLVENQREHYIEGLREKELAHSLYLETQADSIELGAIIPFRIKKESYLNELYLHYQGDVDDPSQQKRIQAAQFIGVNANSQILFEPRSAILRQLESSGMLRYFKDEAIQADLLKIINDQEKIRIRMQRETDLYHQFVLPNFIEIQNMDLIRALTQNGKNTRSLTLLVEEYLASSNYLEFPKIKPSPAYLKSLRKSLEFYRFALASTRQNQLRKYREINTKLLNDLRRVYHFE</sequence>
<evidence type="ECO:0000313" key="2">
    <source>
        <dbReference type="Proteomes" id="UP001249959"/>
    </source>
</evidence>
<evidence type="ECO:0008006" key="3">
    <source>
        <dbReference type="Google" id="ProtNLM"/>
    </source>
</evidence>
<name>A0ABU3TUS8_9BACT</name>
<protein>
    <recommendedName>
        <fullName evidence="3">DUF4369 domain-containing protein</fullName>
    </recommendedName>
</protein>
<accession>A0ABU3TUS8</accession>
<dbReference type="Proteomes" id="UP001249959">
    <property type="component" value="Unassembled WGS sequence"/>
</dbReference>
<organism evidence="1 2">
    <name type="scientific">Aquirufa regiilacus</name>
    <dbReference type="NCBI Taxonomy" id="3024868"/>
    <lineage>
        <taxon>Bacteria</taxon>
        <taxon>Pseudomonadati</taxon>
        <taxon>Bacteroidota</taxon>
        <taxon>Cytophagia</taxon>
        <taxon>Cytophagales</taxon>
        <taxon>Flectobacillaceae</taxon>
        <taxon>Aquirufa</taxon>
    </lineage>
</organism>
<comment type="caution">
    <text evidence="1">The sequence shown here is derived from an EMBL/GenBank/DDBJ whole genome shotgun (WGS) entry which is preliminary data.</text>
</comment>
<dbReference type="RefSeq" id="WP_315577254.1">
    <property type="nucleotide sequence ID" value="NZ_JARDXH010000006.1"/>
</dbReference>
<dbReference type="EMBL" id="JAVNWW010000008">
    <property type="protein sequence ID" value="MDU0809636.1"/>
    <property type="molecule type" value="Genomic_DNA"/>
</dbReference>